<dbReference type="Gene3D" id="3.30.565.10">
    <property type="entry name" value="Histidine kinase-like ATPase, C-terminal domain"/>
    <property type="match status" value="1"/>
</dbReference>
<feature type="compositionally biased region" description="Basic residues" evidence="4">
    <location>
        <begin position="15"/>
        <end position="25"/>
    </location>
</feature>
<dbReference type="Pfam" id="PF02518">
    <property type="entry name" value="HATPase_c"/>
    <property type="match status" value="1"/>
</dbReference>
<dbReference type="SMART" id="SM00387">
    <property type="entry name" value="HATPase_c"/>
    <property type="match status" value="1"/>
</dbReference>
<dbReference type="PROSITE" id="PS50113">
    <property type="entry name" value="PAC"/>
    <property type="match status" value="2"/>
</dbReference>
<dbReference type="InterPro" id="IPR035965">
    <property type="entry name" value="PAS-like_dom_sf"/>
</dbReference>
<feature type="domain" description="Histidine kinase" evidence="5">
    <location>
        <begin position="297"/>
        <end position="514"/>
    </location>
</feature>
<feature type="region of interest" description="Disordered" evidence="4">
    <location>
        <begin position="1"/>
        <end position="28"/>
    </location>
</feature>
<dbReference type="InterPro" id="IPR004358">
    <property type="entry name" value="Sig_transdc_His_kin-like_C"/>
</dbReference>
<dbReference type="InterPro" id="IPR000700">
    <property type="entry name" value="PAS-assoc_C"/>
</dbReference>
<dbReference type="Proteomes" id="UP000285961">
    <property type="component" value="Unassembled WGS sequence"/>
</dbReference>
<comment type="caution">
    <text evidence="8">The sequence shown here is derived from an EMBL/GenBank/DDBJ whole genome shotgun (WGS) entry which is preliminary data.</text>
</comment>
<dbReference type="Gene3D" id="3.30.450.20">
    <property type="entry name" value="PAS domain"/>
    <property type="match status" value="2"/>
</dbReference>
<dbReference type="GO" id="GO:0000155">
    <property type="term" value="F:phosphorelay sensor kinase activity"/>
    <property type="evidence" value="ECO:0007669"/>
    <property type="project" value="InterPro"/>
</dbReference>
<dbReference type="CDD" id="cd00082">
    <property type="entry name" value="HisKA"/>
    <property type="match status" value="1"/>
</dbReference>
<feature type="domain" description="PAC" evidence="7">
    <location>
        <begin position="106"/>
        <end position="160"/>
    </location>
</feature>
<dbReference type="SMART" id="SM00086">
    <property type="entry name" value="PAC"/>
    <property type="match status" value="2"/>
</dbReference>
<dbReference type="SMART" id="SM00388">
    <property type="entry name" value="HisKA"/>
    <property type="match status" value="1"/>
</dbReference>
<sequence>MRIARNRTMADQAKSKKKASPRRKSTTPLPAQEWFEPMFMEFLDSIDVGVYVLDLKGVITRVNRYILDHYQWEMKELAGQNIFELMPDLIDMGVEEKFRQIIRERRTTELTNLERKDRIGRTVVFNLKGVPILEGNEVKGVFAVMSDITEKRALEHQMAETENYLQSLIDNANDIIYTLDCEGRITFLNKMGQEITGYRFDPDEKAHYTAYVVKRDLEKNERYFRKALKGHPQRYESTIVGIDGRLINVLINITPIWRLGKVVGMLGIARDITERKQMEAQLLQASKMAAIGELAAGVAHEINNPVGVIIGSAEQLQFLMEHYRDRPEEVPARLSKHVETISEQAARCKKITQSLLNFGRKVEMRTAEVNIPRLLEETTALVASRAASEGKRVEIRMPPDFPMLNTDPNQLEQVFLNLVTNALDAVGSGGTVTIAARIQDDSAVIDVADNGVGISEENLKKVFDPFFTTKPLGKGTGLGLSVCFGIVQRMNGTISVRSTPGGGTTFSVRLPLNEKRQRQSK</sequence>
<accession>A0A419ENJ2</accession>
<dbReference type="Pfam" id="PF00512">
    <property type="entry name" value="HisKA"/>
    <property type="match status" value="1"/>
</dbReference>
<dbReference type="PRINTS" id="PR00344">
    <property type="entry name" value="BCTRLSENSOR"/>
</dbReference>
<evidence type="ECO:0000256" key="1">
    <source>
        <dbReference type="ARBA" id="ARBA00000085"/>
    </source>
</evidence>
<reference evidence="8 9" key="1">
    <citation type="journal article" date="2017" name="ISME J.">
        <title>Energy and carbon metabolisms in a deep terrestrial subsurface fluid microbial community.</title>
        <authorList>
            <person name="Momper L."/>
            <person name="Jungbluth S.P."/>
            <person name="Lee M.D."/>
            <person name="Amend J.P."/>
        </authorList>
    </citation>
    <scope>NUCLEOTIDE SEQUENCE [LARGE SCALE GENOMIC DNA]</scope>
    <source>
        <strain evidence="8">SURF_17</strain>
    </source>
</reference>
<dbReference type="InterPro" id="IPR036097">
    <property type="entry name" value="HisK_dim/P_sf"/>
</dbReference>
<dbReference type="InterPro" id="IPR036890">
    <property type="entry name" value="HATPase_C_sf"/>
</dbReference>
<dbReference type="SUPFAM" id="SSF55785">
    <property type="entry name" value="PYP-like sensor domain (PAS domain)"/>
    <property type="match status" value="2"/>
</dbReference>
<dbReference type="NCBIfam" id="TIGR00229">
    <property type="entry name" value="sensory_box"/>
    <property type="match status" value="2"/>
</dbReference>
<evidence type="ECO:0000259" key="5">
    <source>
        <dbReference type="PROSITE" id="PS50109"/>
    </source>
</evidence>
<dbReference type="AlphaFoldDB" id="A0A419ENJ2"/>
<dbReference type="InterPro" id="IPR003661">
    <property type="entry name" value="HisK_dim/P_dom"/>
</dbReference>
<keyword evidence="3" id="KW-0597">Phosphoprotein</keyword>
<organism evidence="8 9">
    <name type="scientific">Candidatus Abyssobacteria bacterium SURF_17</name>
    <dbReference type="NCBI Taxonomy" id="2093361"/>
    <lineage>
        <taxon>Bacteria</taxon>
        <taxon>Pseudomonadati</taxon>
        <taxon>Candidatus Hydrogenedentota</taxon>
        <taxon>Candidatus Abyssobacteria</taxon>
    </lineage>
</organism>
<evidence type="ECO:0000313" key="9">
    <source>
        <dbReference type="Proteomes" id="UP000285961"/>
    </source>
</evidence>
<dbReference type="Pfam" id="PF08448">
    <property type="entry name" value="PAS_4"/>
    <property type="match status" value="2"/>
</dbReference>
<evidence type="ECO:0000259" key="6">
    <source>
        <dbReference type="PROSITE" id="PS50112"/>
    </source>
</evidence>
<feature type="domain" description="PAC" evidence="7">
    <location>
        <begin position="233"/>
        <end position="284"/>
    </location>
</feature>
<dbReference type="PROSITE" id="PS50109">
    <property type="entry name" value="HIS_KIN"/>
    <property type="match status" value="1"/>
</dbReference>
<dbReference type="PANTHER" id="PTHR43065">
    <property type="entry name" value="SENSOR HISTIDINE KINASE"/>
    <property type="match status" value="1"/>
</dbReference>
<dbReference type="InterPro" id="IPR005467">
    <property type="entry name" value="His_kinase_dom"/>
</dbReference>
<feature type="domain" description="PAS" evidence="6">
    <location>
        <begin position="161"/>
        <end position="198"/>
    </location>
</feature>
<evidence type="ECO:0000256" key="4">
    <source>
        <dbReference type="SAM" id="MobiDB-lite"/>
    </source>
</evidence>
<protein>
    <recommendedName>
        <fullName evidence="2">histidine kinase</fullName>
        <ecNumber evidence="2">2.7.13.3</ecNumber>
    </recommendedName>
</protein>
<dbReference type="EC" id="2.7.13.3" evidence="2"/>
<dbReference type="InterPro" id="IPR001610">
    <property type="entry name" value="PAC"/>
</dbReference>
<dbReference type="SUPFAM" id="SSF47384">
    <property type="entry name" value="Homodimeric domain of signal transducing histidine kinase"/>
    <property type="match status" value="1"/>
</dbReference>
<dbReference type="InterPro" id="IPR000014">
    <property type="entry name" value="PAS"/>
</dbReference>
<dbReference type="SUPFAM" id="SSF55874">
    <property type="entry name" value="ATPase domain of HSP90 chaperone/DNA topoisomerase II/histidine kinase"/>
    <property type="match status" value="1"/>
</dbReference>
<name>A0A419ENJ2_9BACT</name>
<evidence type="ECO:0000313" key="8">
    <source>
        <dbReference type="EMBL" id="RJP64307.1"/>
    </source>
</evidence>
<comment type="catalytic activity">
    <reaction evidence="1">
        <text>ATP + protein L-histidine = ADP + protein N-phospho-L-histidine.</text>
        <dbReference type="EC" id="2.7.13.3"/>
    </reaction>
</comment>
<evidence type="ECO:0000256" key="2">
    <source>
        <dbReference type="ARBA" id="ARBA00012438"/>
    </source>
</evidence>
<evidence type="ECO:0000256" key="3">
    <source>
        <dbReference type="ARBA" id="ARBA00022553"/>
    </source>
</evidence>
<dbReference type="SMART" id="SM00091">
    <property type="entry name" value="PAS"/>
    <property type="match status" value="2"/>
</dbReference>
<dbReference type="CDD" id="cd00130">
    <property type="entry name" value="PAS"/>
    <property type="match status" value="2"/>
</dbReference>
<dbReference type="PROSITE" id="PS50112">
    <property type="entry name" value="PAS"/>
    <property type="match status" value="2"/>
</dbReference>
<proteinExistence type="predicted"/>
<dbReference type="PANTHER" id="PTHR43065:SF42">
    <property type="entry name" value="TWO-COMPONENT SENSOR PPRA"/>
    <property type="match status" value="1"/>
</dbReference>
<dbReference type="InterPro" id="IPR003594">
    <property type="entry name" value="HATPase_dom"/>
</dbReference>
<dbReference type="EMBL" id="QZKI01000142">
    <property type="protein sequence ID" value="RJP64307.1"/>
    <property type="molecule type" value="Genomic_DNA"/>
</dbReference>
<gene>
    <name evidence="8" type="ORF">C4532_19630</name>
</gene>
<dbReference type="InterPro" id="IPR013656">
    <property type="entry name" value="PAS_4"/>
</dbReference>
<feature type="domain" description="PAS" evidence="6">
    <location>
        <begin position="35"/>
        <end position="105"/>
    </location>
</feature>
<evidence type="ECO:0000259" key="7">
    <source>
        <dbReference type="PROSITE" id="PS50113"/>
    </source>
</evidence>
<dbReference type="Gene3D" id="1.10.287.130">
    <property type="match status" value="1"/>
</dbReference>